<dbReference type="VEuPathDB" id="VectorBase:PPAI013309"/>
<evidence type="ECO:0000256" key="2">
    <source>
        <dbReference type="ARBA" id="ARBA00022475"/>
    </source>
</evidence>
<dbReference type="GO" id="GO:0007635">
    <property type="term" value="P:chemosensory behavior"/>
    <property type="evidence" value="ECO:0007669"/>
    <property type="project" value="TreeGrafter"/>
</dbReference>
<evidence type="ECO:0000256" key="8">
    <source>
        <dbReference type="RuleBase" id="RU363108"/>
    </source>
</evidence>
<evidence type="ECO:0000256" key="3">
    <source>
        <dbReference type="ARBA" id="ARBA00022692"/>
    </source>
</evidence>
<dbReference type="GO" id="GO:0050909">
    <property type="term" value="P:sensory perception of taste"/>
    <property type="evidence" value="ECO:0007669"/>
    <property type="project" value="InterPro"/>
</dbReference>
<dbReference type="EMBL" id="AJVK01024881">
    <property type="status" value="NOT_ANNOTATED_CDS"/>
    <property type="molecule type" value="Genomic_DNA"/>
</dbReference>
<keyword evidence="7 8" id="KW-0807">Transducer</keyword>
<dbReference type="GO" id="GO:0008049">
    <property type="term" value="P:male courtship behavior"/>
    <property type="evidence" value="ECO:0007669"/>
    <property type="project" value="TreeGrafter"/>
</dbReference>
<dbReference type="EnsemblMetazoa" id="PPAI013309-RA">
    <property type="protein sequence ID" value="PPAI013309-PA"/>
    <property type="gene ID" value="PPAI013309"/>
</dbReference>
<evidence type="ECO:0000313" key="9">
    <source>
        <dbReference type="EnsemblMetazoa" id="PPAI013309-PA"/>
    </source>
</evidence>
<dbReference type="GO" id="GO:0030424">
    <property type="term" value="C:axon"/>
    <property type="evidence" value="ECO:0007669"/>
    <property type="project" value="TreeGrafter"/>
</dbReference>
<keyword evidence="6 8" id="KW-0675">Receptor</keyword>
<evidence type="ECO:0000256" key="1">
    <source>
        <dbReference type="ARBA" id="ARBA00004651"/>
    </source>
</evidence>
<comment type="function">
    <text evidence="8">Gustatory receptor which mediates acceptance or avoidance behavior, depending on its substrates.</text>
</comment>
<keyword evidence="2 8" id="KW-1003">Cell membrane</keyword>
<feature type="transmembrane region" description="Helical" evidence="8">
    <location>
        <begin position="265"/>
        <end position="287"/>
    </location>
</feature>
<dbReference type="PANTHER" id="PTHR21143:SF133">
    <property type="entry name" value="GUSTATORY AND PHEROMONE RECEPTOR 32A-RELATED"/>
    <property type="match status" value="1"/>
</dbReference>
<feature type="transmembrane region" description="Helical" evidence="8">
    <location>
        <begin position="36"/>
        <end position="57"/>
    </location>
</feature>
<keyword evidence="5 8" id="KW-0472">Membrane</keyword>
<dbReference type="GO" id="GO:0030425">
    <property type="term" value="C:dendrite"/>
    <property type="evidence" value="ECO:0007669"/>
    <property type="project" value="TreeGrafter"/>
</dbReference>
<evidence type="ECO:0000256" key="7">
    <source>
        <dbReference type="ARBA" id="ARBA00023224"/>
    </source>
</evidence>
<feature type="transmembrane region" description="Helical" evidence="8">
    <location>
        <begin position="69"/>
        <end position="91"/>
    </location>
</feature>
<keyword evidence="3 8" id="KW-0812">Transmembrane</keyword>
<evidence type="ECO:0000256" key="5">
    <source>
        <dbReference type="ARBA" id="ARBA00023136"/>
    </source>
</evidence>
<dbReference type="GO" id="GO:0007165">
    <property type="term" value="P:signal transduction"/>
    <property type="evidence" value="ECO:0007669"/>
    <property type="project" value="UniProtKB-KW"/>
</dbReference>
<proteinExistence type="inferred from homology"/>
<keyword evidence="4 8" id="KW-1133">Transmembrane helix</keyword>
<dbReference type="GO" id="GO:0005886">
    <property type="term" value="C:plasma membrane"/>
    <property type="evidence" value="ECO:0007669"/>
    <property type="project" value="UniProtKB-SubCell"/>
</dbReference>
<feature type="transmembrane region" description="Helical" evidence="8">
    <location>
        <begin position="293"/>
        <end position="313"/>
    </location>
</feature>
<evidence type="ECO:0000256" key="4">
    <source>
        <dbReference type="ARBA" id="ARBA00022989"/>
    </source>
</evidence>
<evidence type="ECO:0000256" key="6">
    <source>
        <dbReference type="ARBA" id="ARBA00023170"/>
    </source>
</evidence>
<evidence type="ECO:0000313" key="10">
    <source>
        <dbReference type="Proteomes" id="UP000092462"/>
    </source>
</evidence>
<feature type="transmembrane region" description="Helical" evidence="8">
    <location>
        <begin position="133"/>
        <end position="157"/>
    </location>
</feature>
<comment type="similarity">
    <text evidence="8">Belongs to the insect chemoreceptor superfamily. Gustatory receptor (GR) family.</text>
</comment>
<dbReference type="EMBL" id="AJVK01024879">
    <property type="status" value="NOT_ANNOTATED_CDS"/>
    <property type="molecule type" value="Genomic_DNA"/>
</dbReference>
<dbReference type="InterPro" id="IPR013604">
    <property type="entry name" value="7TM_chemorcpt"/>
</dbReference>
<dbReference type="GO" id="GO:0043025">
    <property type="term" value="C:neuronal cell body"/>
    <property type="evidence" value="ECO:0007669"/>
    <property type="project" value="TreeGrafter"/>
</dbReference>
<dbReference type="Proteomes" id="UP000092462">
    <property type="component" value="Unassembled WGS sequence"/>
</dbReference>
<dbReference type="Pfam" id="PF08395">
    <property type="entry name" value="7tm_7"/>
    <property type="match status" value="1"/>
</dbReference>
<dbReference type="EMBL" id="AJVK01024880">
    <property type="status" value="NOT_ANNOTATED_CDS"/>
    <property type="molecule type" value="Genomic_DNA"/>
</dbReference>
<keyword evidence="10" id="KW-1185">Reference proteome</keyword>
<sequence length="398" mass="46095">MITFVDYFNFINSFFGLSLYSYDKNKKCFYKSHVKIGYCSTILIITIFVYPSIINFIVSKILDISGSHLAELVSIFQTLSELALSVSLMLYKLLNYNKDISCRNNYEKLKEFFDKHSRNGPVSQLNIANRRNILLIISAVLFYIQVLTTVGVLSRIITSGTEGYYYAACYAFTYSQIALTGNIFFERILQHKFMISQINRTLETYLETLTYEIKYRSKAHCEIVSCKMSDDLDKLQELNSSIYSLIAELMQYESFSMIIVFLQKFIEIIIPLFYQFVAQYLYVIQFYNAPQFLIFGVFYISCTTASVCLYIGICERMQQEMSTTAKILHEFPVHKTDDRLKESINRFSLQILQEKRPISVCGMFNVDNTLLYSMISSMTSYLILLVQFQLQGVGSSKG</sequence>
<dbReference type="PANTHER" id="PTHR21143">
    <property type="entry name" value="INVERTEBRATE GUSTATORY RECEPTOR"/>
    <property type="match status" value="1"/>
</dbReference>
<organism evidence="9 10">
    <name type="scientific">Phlebotomus papatasi</name>
    <name type="common">Sandfly</name>
    <dbReference type="NCBI Taxonomy" id="29031"/>
    <lineage>
        <taxon>Eukaryota</taxon>
        <taxon>Metazoa</taxon>
        <taxon>Ecdysozoa</taxon>
        <taxon>Arthropoda</taxon>
        <taxon>Hexapoda</taxon>
        <taxon>Insecta</taxon>
        <taxon>Pterygota</taxon>
        <taxon>Neoptera</taxon>
        <taxon>Endopterygota</taxon>
        <taxon>Diptera</taxon>
        <taxon>Nematocera</taxon>
        <taxon>Psychodoidea</taxon>
        <taxon>Psychodidae</taxon>
        <taxon>Phlebotomus</taxon>
        <taxon>Phlebotomus</taxon>
    </lineage>
</organism>
<feature type="transmembrane region" description="Helical" evidence="8">
    <location>
        <begin position="163"/>
        <end position="185"/>
    </location>
</feature>
<accession>A0A3F2ZEQ5</accession>
<feature type="transmembrane region" description="Helical" evidence="8">
    <location>
        <begin position="370"/>
        <end position="390"/>
    </location>
</feature>
<name>A0A3F2ZEQ5_PHLPP</name>
<protein>
    <recommendedName>
        <fullName evidence="8">Gustatory receptor</fullName>
    </recommendedName>
</protein>
<reference evidence="9" key="1">
    <citation type="submission" date="2022-08" db="UniProtKB">
        <authorList>
            <consortium name="EnsemblMetazoa"/>
        </authorList>
    </citation>
    <scope>IDENTIFICATION</scope>
    <source>
        <strain evidence="9">Israel</strain>
    </source>
</reference>
<dbReference type="VEuPathDB" id="VectorBase:PPAPM1_005673"/>
<comment type="subcellular location">
    <subcellularLocation>
        <location evidence="1 8">Cell membrane</location>
        <topology evidence="1 8">Multi-pass membrane protein</topology>
    </subcellularLocation>
</comment>
<dbReference type="AlphaFoldDB" id="A0A3F2ZEQ5"/>